<evidence type="ECO:0000259" key="1">
    <source>
        <dbReference type="Pfam" id="PF01738"/>
    </source>
</evidence>
<protein>
    <submittedName>
        <fullName evidence="2">Dienelactone hydrolase family protein</fullName>
    </submittedName>
</protein>
<name>A0ABU6J2R3_9BURK</name>
<dbReference type="InterPro" id="IPR002925">
    <property type="entry name" value="Dienelactn_hydro"/>
</dbReference>
<proteinExistence type="predicted"/>
<organism evidence="2 3">
    <name type="scientific">Noviherbaspirillum album</name>
    <dbReference type="NCBI Taxonomy" id="3080276"/>
    <lineage>
        <taxon>Bacteria</taxon>
        <taxon>Pseudomonadati</taxon>
        <taxon>Pseudomonadota</taxon>
        <taxon>Betaproteobacteria</taxon>
        <taxon>Burkholderiales</taxon>
        <taxon>Oxalobacteraceae</taxon>
        <taxon>Noviherbaspirillum</taxon>
    </lineage>
</organism>
<dbReference type="PANTHER" id="PTHR46623:SF6">
    <property type="entry name" value="ALPHA_BETA-HYDROLASES SUPERFAMILY PROTEIN"/>
    <property type="match status" value="1"/>
</dbReference>
<dbReference type="Pfam" id="PF01738">
    <property type="entry name" value="DLH"/>
    <property type="match status" value="1"/>
</dbReference>
<dbReference type="InterPro" id="IPR029058">
    <property type="entry name" value="AB_hydrolase_fold"/>
</dbReference>
<sequence>MDYLTMLLEHRLPKSSTSEPLPVQVAMRLLILTDVFGITPELVALAHRFVTSPVLLSPYREQHESFPNEQDAYQAFLHNGGLNSYLGRVKDLLQSVRVDACVGFSAGATTAWRATCGEIGNFPPALLFYGSRIREYAGLQPHSPVELIFAEKEPSFDVAPLAACLSDAGHAVSVWSGTRHGFMNARSQGFDVQAMEAGVRAIALFLAKACPSSDICGDADWTEGLGPTSNCSLR</sequence>
<accession>A0ABU6J2R3</accession>
<gene>
    <name evidence="2" type="ORF">RY831_01565</name>
</gene>
<reference evidence="2 3" key="1">
    <citation type="submission" date="2023-10" db="EMBL/GenBank/DDBJ databases">
        <title>Noviherbaspirillum sp. CPCC 100848 genome assembly.</title>
        <authorList>
            <person name="Li X.Y."/>
            <person name="Fang X.M."/>
        </authorList>
    </citation>
    <scope>NUCLEOTIDE SEQUENCE [LARGE SCALE GENOMIC DNA]</scope>
    <source>
        <strain evidence="2 3">CPCC 100848</strain>
    </source>
</reference>
<evidence type="ECO:0000313" key="2">
    <source>
        <dbReference type="EMBL" id="MEC4717825.1"/>
    </source>
</evidence>
<dbReference type="InterPro" id="IPR051049">
    <property type="entry name" value="Dienelactone_hydrolase-like"/>
</dbReference>
<dbReference type="EMBL" id="JAWIIV010000001">
    <property type="protein sequence ID" value="MEC4717825.1"/>
    <property type="molecule type" value="Genomic_DNA"/>
</dbReference>
<evidence type="ECO:0000313" key="3">
    <source>
        <dbReference type="Proteomes" id="UP001352263"/>
    </source>
</evidence>
<dbReference type="SUPFAM" id="SSF53474">
    <property type="entry name" value="alpha/beta-Hydrolases"/>
    <property type="match status" value="1"/>
</dbReference>
<dbReference type="Proteomes" id="UP001352263">
    <property type="component" value="Unassembled WGS sequence"/>
</dbReference>
<dbReference type="GO" id="GO:0016787">
    <property type="term" value="F:hydrolase activity"/>
    <property type="evidence" value="ECO:0007669"/>
    <property type="project" value="UniProtKB-KW"/>
</dbReference>
<feature type="domain" description="Dienelactone hydrolase" evidence="1">
    <location>
        <begin position="100"/>
        <end position="207"/>
    </location>
</feature>
<dbReference type="PANTHER" id="PTHR46623">
    <property type="entry name" value="CARBOXYMETHYLENEBUTENOLIDASE-RELATED"/>
    <property type="match status" value="1"/>
</dbReference>
<dbReference type="Gene3D" id="3.40.50.1820">
    <property type="entry name" value="alpha/beta hydrolase"/>
    <property type="match status" value="1"/>
</dbReference>
<keyword evidence="3" id="KW-1185">Reference proteome</keyword>
<comment type="caution">
    <text evidence="2">The sequence shown here is derived from an EMBL/GenBank/DDBJ whole genome shotgun (WGS) entry which is preliminary data.</text>
</comment>
<keyword evidence="2" id="KW-0378">Hydrolase</keyword>
<dbReference type="RefSeq" id="WP_326504571.1">
    <property type="nucleotide sequence ID" value="NZ_JAWIIV010000001.1"/>
</dbReference>